<keyword evidence="10" id="KW-1185">Reference proteome</keyword>
<dbReference type="GO" id="GO:0006406">
    <property type="term" value="P:mRNA export from nucleus"/>
    <property type="evidence" value="ECO:0007669"/>
    <property type="project" value="TreeGrafter"/>
</dbReference>
<comment type="caution">
    <text evidence="9">The sequence shown here is derived from an EMBL/GenBank/DDBJ whole genome shotgun (WGS) entry which is preliminary data.</text>
</comment>
<feature type="region of interest" description="Disordered" evidence="8">
    <location>
        <begin position="858"/>
        <end position="882"/>
    </location>
</feature>
<dbReference type="EMBL" id="BEYU01000061">
    <property type="protein sequence ID" value="GBG29622.1"/>
    <property type="molecule type" value="Genomic_DNA"/>
</dbReference>
<dbReference type="PANTHER" id="PTHR13003:SF2">
    <property type="entry name" value="NUCLEAR PORE COMPLEX PROTEIN NUP107"/>
    <property type="match status" value="1"/>
</dbReference>
<dbReference type="PANTHER" id="PTHR13003">
    <property type="entry name" value="NUP107-RELATED"/>
    <property type="match status" value="1"/>
</dbReference>
<evidence type="ECO:0000256" key="4">
    <source>
        <dbReference type="ARBA" id="ARBA00023010"/>
    </source>
</evidence>
<keyword evidence="7" id="KW-0472">Membrane</keyword>
<dbReference type="Pfam" id="PF04121">
    <property type="entry name" value="Nup84_Nup100"/>
    <property type="match status" value="3"/>
</dbReference>
<keyword evidence="1 7" id="KW-0813">Transport</keyword>
<evidence type="ECO:0000313" key="10">
    <source>
        <dbReference type="Proteomes" id="UP000241890"/>
    </source>
</evidence>
<dbReference type="GO" id="GO:0006606">
    <property type="term" value="P:protein import into nucleus"/>
    <property type="evidence" value="ECO:0007669"/>
    <property type="project" value="TreeGrafter"/>
</dbReference>
<dbReference type="InterPro" id="IPR007252">
    <property type="entry name" value="Nup84/Nup107"/>
</dbReference>
<evidence type="ECO:0000256" key="6">
    <source>
        <dbReference type="ARBA" id="ARBA00023242"/>
    </source>
</evidence>
<evidence type="ECO:0000256" key="5">
    <source>
        <dbReference type="ARBA" id="ARBA00023132"/>
    </source>
</evidence>
<dbReference type="AlphaFoldDB" id="A0A2R5GFB6"/>
<protein>
    <recommendedName>
        <fullName evidence="7">Nuclear pore complex protein</fullName>
    </recommendedName>
</protein>
<evidence type="ECO:0000256" key="1">
    <source>
        <dbReference type="ARBA" id="ARBA00022448"/>
    </source>
</evidence>
<dbReference type="OrthoDB" id="196733at2759"/>
<gene>
    <name evidence="9" type="ORF">FCC1311_058432</name>
</gene>
<comment type="function">
    <text evidence="7">Functions as a component of the nuclear pore complex (NPC).</text>
</comment>
<feature type="region of interest" description="Disordered" evidence="8">
    <location>
        <begin position="43"/>
        <end position="73"/>
    </location>
</feature>
<feature type="region of interest" description="Disordered" evidence="8">
    <location>
        <begin position="355"/>
        <end position="379"/>
    </location>
</feature>
<feature type="compositionally biased region" description="Basic and acidic residues" evidence="8">
    <location>
        <begin position="362"/>
        <end position="377"/>
    </location>
</feature>
<sequence>MEERDALTAGDDAYDRVQQLLQSISENSHVAAAAEPAPRLAWPGLAAGADRGGRFGGGGGGGSGRRRDEGMDDVEGALGTHSVLQQFEPSMVPRESLHPDAYDDQLMTLDNEEKGSEAVRYHNQAALGYSQADPASDTSADEGVDLSATLQSLPEGKTDPPLGLEARTQIEVALHSGKDEHVVLTEFLRAASKAENEPMDADVSMIGQDDLQGNRAFGYRQTLLQNHLYWLGHARKLGVSAMDNSHSVRSTFDGQKRLDREKLMLQLQERDTWLLMYMLSSGMVPSVPPDESDDADPFNTFQQEVDLVYADDVKLQRWDVVCRWLQIVSGADFQFTDRRGAKRGKYRPNTVHALKTPSNLTKHGDDPVDRADPDADLRGPVASARGGAFKKLQADDEDDQVLLLEQLWKLVRSGAFYTSSKSTGERLDAFQFNERETALEDLVKQTCLEYGEPFRVASLMGGAIVTPTQGKSDADPLRLAGNPFRTTWKETCVNLAAQMHQVAESTTGPQRQAALLEEAIYAILGGDMEAALKSPHCSSWRDWCWAAFRCMVEAKVDHVCIDYHERLEASIGHMRGPDMSGSPGQVLSRGAASVELSETTLFDQVAQTVPDEESFFFKVQRALIEGNFNSLLMDPRDEGDLCLCEYLCGSQWTEAAFYFTEEIAGTSALVTRAARLARRDAAFYLETLDAHDDDEEVATTIDLVARVQEAACWKYEHRPTAVQMLRFTTHAALFMRYSKSNLRVVEEAQELAAKVPEALALAYIRFLVRDANNSLDRFASIPSFYPCFVSDPGQLNVTVHAAVMEAAASFSAGDRVSLFRAWTSIVSPSYMLARAARQALRNVRMRWHAGVSSPDYIREATERTERGASDSIENDASETSATDPRIRICQTWYWLAMDPTSRGEAFVQANAIIRDLIFAWASSDKGDAEDIEIARSFLEENVDPLLPSELANTAAFRDDVIVDEEALALTMSPIAADVVETERMHLRAFLEVAVKIWEWKHGMAQIDGPVDPIVSSEILARASEIADLIENLLSSRHGWLHPEMNSSERPEWPADGERVAEVDEEPETMAELDLRAYLYGSSRDDAGAMRARIIPWLIETYMSVCTAASDYAEDHEFFTRQVAVVNIVANPKLRIQQCFEKSSMRHFLERVRKAANEIVHFQRAR</sequence>
<dbReference type="Proteomes" id="UP000241890">
    <property type="component" value="Unassembled WGS sequence"/>
</dbReference>
<evidence type="ECO:0000256" key="8">
    <source>
        <dbReference type="SAM" id="MobiDB-lite"/>
    </source>
</evidence>
<proteinExistence type="inferred from homology"/>
<comment type="similarity">
    <text evidence="7">Belongs to the nucleoporin Nup84/Nup107 family.</text>
</comment>
<keyword evidence="5 7" id="KW-0906">Nuclear pore complex</keyword>
<comment type="subcellular location">
    <subcellularLocation>
        <location evidence="7">Nucleus</location>
        <location evidence="7">Nuclear pore complex</location>
    </subcellularLocation>
    <subcellularLocation>
        <location evidence="7">Nucleus membrane</location>
    </subcellularLocation>
</comment>
<keyword evidence="2" id="KW-0509">mRNA transport</keyword>
<evidence type="ECO:0000313" key="9">
    <source>
        <dbReference type="EMBL" id="GBG29622.1"/>
    </source>
</evidence>
<feature type="compositionally biased region" description="Gly residues" evidence="8">
    <location>
        <begin position="54"/>
        <end position="63"/>
    </location>
</feature>
<dbReference type="InParanoid" id="A0A2R5GFB6"/>
<dbReference type="GO" id="GO:0031080">
    <property type="term" value="C:nuclear pore outer ring"/>
    <property type="evidence" value="ECO:0007669"/>
    <property type="project" value="TreeGrafter"/>
</dbReference>
<dbReference type="GO" id="GO:0000973">
    <property type="term" value="P:post-transcriptional tethering of RNA polymerase II gene DNA at nuclear periphery"/>
    <property type="evidence" value="ECO:0007669"/>
    <property type="project" value="TreeGrafter"/>
</dbReference>
<keyword evidence="6 7" id="KW-0539">Nucleus</keyword>
<dbReference type="GO" id="GO:0017056">
    <property type="term" value="F:structural constituent of nuclear pore"/>
    <property type="evidence" value="ECO:0007669"/>
    <property type="project" value="UniProtKB-UniRule"/>
</dbReference>
<evidence type="ECO:0000256" key="7">
    <source>
        <dbReference type="RuleBase" id="RU365072"/>
    </source>
</evidence>
<evidence type="ECO:0000256" key="2">
    <source>
        <dbReference type="ARBA" id="ARBA00022816"/>
    </source>
</evidence>
<keyword evidence="3" id="KW-0653">Protein transport</keyword>
<accession>A0A2R5GFB6</accession>
<reference evidence="9 10" key="1">
    <citation type="submission" date="2017-12" db="EMBL/GenBank/DDBJ databases">
        <title>Sequencing, de novo assembly and annotation of complete genome of a new Thraustochytrid species, strain FCC1311.</title>
        <authorList>
            <person name="Sedici K."/>
            <person name="Godart F."/>
            <person name="Aiese Cigliano R."/>
            <person name="Sanseverino W."/>
            <person name="Barakat M."/>
            <person name="Ortet P."/>
            <person name="Marechal E."/>
            <person name="Cagnac O."/>
            <person name="Amato A."/>
        </authorList>
    </citation>
    <scope>NUCLEOTIDE SEQUENCE [LARGE SCALE GENOMIC DNA]</scope>
</reference>
<evidence type="ECO:0000256" key="3">
    <source>
        <dbReference type="ARBA" id="ARBA00022927"/>
    </source>
</evidence>
<name>A0A2R5GFB6_9STRA</name>
<organism evidence="9 10">
    <name type="scientific">Hondaea fermentalgiana</name>
    <dbReference type="NCBI Taxonomy" id="2315210"/>
    <lineage>
        <taxon>Eukaryota</taxon>
        <taxon>Sar</taxon>
        <taxon>Stramenopiles</taxon>
        <taxon>Bigyra</taxon>
        <taxon>Labyrinthulomycetes</taxon>
        <taxon>Thraustochytrida</taxon>
        <taxon>Thraustochytriidae</taxon>
        <taxon>Hondaea</taxon>
    </lineage>
</organism>
<comment type="subunit">
    <text evidence="7">Part of the nuclear pore complex (NPC).</text>
</comment>
<dbReference type="Gene3D" id="1.20.190.50">
    <property type="match status" value="1"/>
</dbReference>
<dbReference type="GO" id="GO:0031965">
    <property type="term" value="C:nuclear membrane"/>
    <property type="evidence" value="ECO:0007669"/>
    <property type="project" value="UniProtKB-SubCell"/>
</dbReference>
<feature type="compositionally biased region" description="Basic and acidic residues" evidence="8">
    <location>
        <begin position="858"/>
        <end position="868"/>
    </location>
</feature>
<keyword evidence="4 7" id="KW-0811">Translocation</keyword>
<dbReference type="Gene3D" id="1.10.3450.20">
    <property type="match status" value="1"/>
</dbReference>